<protein>
    <submittedName>
        <fullName evidence="2">Uncharacterized protein</fullName>
    </submittedName>
</protein>
<proteinExistence type="predicted"/>
<reference evidence="2" key="1">
    <citation type="submission" date="2022-11" db="EMBL/GenBank/DDBJ databases">
        <authorList>
            <person name="Vasilchenko N.G."/>
            <person name="Prazdnova E.V."/>
            <person name="Gorovtsov A.V."/>
            <person name="Chistyakov V.A."/>
            <person name="Pak M.L."/>
        </authorList>
    </citation>
    <scope>NUCLEOTIDE SEQUENCE</scope>
    <source>
        <strain evidence="2">R 4.5</strain>
    </source>
</reference>
<organism evidence="2">
    <name type="scientific">Paenibacillus polymyxa</name>
    <name type="common">Bacillus polymyxa</name>
    <dbReference type="NCBI Taxonomy" id="1406"/>
    <lineage>
        <taxon>Bacteria</taxon>
        <taxon>Bacillati</taxon>
        <taxon>Bacillota</taxon>
        <taxon>Bacilli</taxon>
        <taxon>Bacillales</taxon>
        <taxon>Paenibacillaceae</taxon>
        <taxon>Paenibacillus</taxon>
    </lineage>
</organism>
<accession>A0AAE9PRZ7</accession>
<dbReference type="AlphaFoldDB" id="A0AAE9PRZ7"/>
<evidence type="ECO:0000256" key="1">
    <source>
        <dbReference type="SAM" id="MobiDB-lite"/>
    </source>
</evidence>
<evidence type="ECO:0000313" key="2">
    <source>
        <dbReference type="EMBL" id="UZP76288.1"/>
    </source>
</evidence>
<gene>
    <name evidence="2" type="ORF">MF626_07180</name>
</gene>
<feature type="region of interest" description="Disordered" evidence="1">
    <location>
        <begin position="39"/>
        <end position="80"/>
    </location>
</feature>
<sequence length="274" mass="32327">MLIRKNWITKKLDEIYTEYENQAKSFDTRINALSKLYKDPKFGVSDSSSKDKKGGKGKSDAEKSAEKAAKEAAEARKDSYSDDMDNFKYIAERNEWSIDQQVAGYKRLAQRHKQYLLEDKDAMKQWSRDVQKLNDSRYEEDVSNLEKTTEQMRQADKKEIEMVKASIDFYSKEQSKSYLSGKQRAEAQKQVFDLTEKYGELRYQNSVNWIEKENSKMEMAGKSKTEIAKMELDAYKRMAEDKKRTTEQNFELESKVYESKKKWMRKVSQISKRN</sequence>
<feature type="compositionally biased region" description="Basic and acidic residues" evidence="1">
    <location>
        <begin position="48"/>
        <end position="80"/>
    </location>
</feature>
<name>A0AAE9PRZ7_PAEPO</name>
<dbReference type="EMBL" id="CP097770">
    <property type="protein sequence ID" value="UZP76288.1"/>
    <property type="molecule type" value="Genomic_DNA"/>
</dbReference>